<sequence length="419" mass="46355">MGKITIALIGAGQRGVNYTGYALEHPDELQVVAVAEPNQQRSQKFKSLHGLSDEMCFESWEDLLARPKLADAVLICTQDNMHYEPTMKALEAGYHVLLEKPMSPDPLECIRMGERSEQYGRVFSICHVLRYTDFFGTIKTLLNEGAIGQLMSIQHNENVAYWHQAHSFVRGNWRKAAESSPMILAKSCHDLDIILWLAGADCTHVSSFGSLSHFKMENAPKGAPQRCLDGCPVSDTCPYYAPKVYLTDNIHWPTSAISDDLSLEARTKALQEGPYGKCVYHCDNDVVDHQVVNMEFANGVTAAFTMSAFTNDCSRTLKLMGTKGEIRAAMEKNEIEVIDFETGTTKQISLETPGGHIGHGGGDFGLIRDFVKLVQQGGQGNGLTSAAHSVQSHLMAFAAERSRLDRRVVNMREFTFDGA</sequence>
<evidence type="ECO:0000313" key="5">
    <source>
        <dbReference type="Proteomes" id="UP000658690"/>
    </source>
</evidence>
<evidence type="ECO:0000259" key="3">
    <source>
        <dbReference type="Pfam" id="PF02894"/>
    </source>
</evidence>
<keyword evidence="5" id="KW-1185">Reference proteome</keyword>
<comment type="similarity">
    <text evidence="1">Belongs to the Gfo/Idh/MocA family.</text>
</comment>
<dbReference type="Pfam" id="PF01408">
    <property type="entry name" value="GFO_IDH_MocA"/>
    <property type="match status" value="1"/>
</dbReference>
<feature type="domain" description="Gfo/Idh/MocA-like oxidoreductase C-terminal" evidence="3">
    <location>
        <begin position="139"/>
        <end position="338"/>
    </location>
</feature>
<dbReference type="Gene3D" id="3.30.360.10">
    <property type="entry name" value="Dihydrodipicolinate Reductase, domain 2"/>
    <property type="match status" value="1"/>
</dbReference>
<dbReference type="SUPFAM" id="SSF51735">
    <property type="entry name" value="NAD(P)-binding Rossmann-fold domains"/>
    <property type="match status" value="1"/>
</dbReference>
<dbReference type="InterPro" id="IPR004104">
    <property type="entry name" value="Gfo/Idh/MocA-like_OxRdtase_C"/>
</dbReference>
<dbReference type="SUPFAM" id="SSF55347">
    <property type="entry name" value="Glyceraldehyde-3-phosphate dehydrogenase-like, C-terminal domain"/>
    <property type="match status" value="1"/>
</dbReference>
<dbReference type="PANTHER" id="PTHR43377">
    <property type="entry name" value="BILIVERDIN REDUCTASE A"/>
    <property type="match status" value="1"/>
</dbReference>
<protein>
    <submittedName>
        <fullName evidence="4">Gfo/Idh/MocA family oxidoreductase</fullName>
    </submittedName>
</protein>
<dbReference type="Gene3D" id="3.40.50.720">
    <property type="entry name" value="NAD(P)-binding Rossmann-like Domain"/>
    <property type="match status" value="1"/>
</dbReference>
<evidence type="ECO:0000256" key="1">
    <source>
        <dbReference type="ARBA" id="ARBA00010928"/>
    </source>
</evidence>
<dbReference type="PANTHER" id="PTHR43377:SF2">
    <property type="entry name" value="BINDING ROSSMANN FOLD OXIDOREDUCTASE, PUTATIVE (AFU_ORTHOLOGUE AFUA_4G00560)-RELATED"/>
    <property type="match status" value="1"/>
</dbReference>
<organism evidence="4 5">
    <name type="scientific">Paenibacillus germinis</name>
    <dbReference type="NCBI Taxonomy" id="2654979"/>
    <lineage>
        <taxon>Bacteria</taxon>
        <taxon>Bacillati</taxon>
        <taxon>Bacillota</taxon>
        <taxon>Bacilli</taxon>
        <taxon>Bacillales</taxon>
        <taxon>Paenibacillaceae</taxon>
        <taxon>Paenibacillus</taxon>
    </lineage>
</organism>
<dbReference type="EMBL" id="WHOC01000161">
    <property type="protein sequence ID" value="NOU90147.1"/>
    <property type="molecule type" value="Genomic_DNA"/>
</dbReference>
<dbReference type="InterPro" id="IPR000683">
    <property type="entry name" value="Gfo/Idh/MocA-like_OxRdtase_N"/>
</dbReference>
<comment type="caution">
    <text evidence="4">The sequence shown here is derived from an EMBL/GenBank/DDBJ whole genome shotgun (WGS) entry which is preliminary data.</text>
</comment>
<reference evidence="4 5" key="1">
    <citation type="submission" date="2019-10" db="EMBL/GenBank/DDBJ databases">
        <title>Description of Paenibacillus choica sp. nov.</title>
        <authorList>
            <person name="Carlier A."/>
            <person name="Qi S."/>
        </authorList>
    </citation>
    <scope>NUCLEOTIDE SEQUENCE [LARGE SCALE GENOMIC DNA]</scope>
    <source>
        <strain evidence="4 5">LMG 31460</strain>
    </source>
</reference>
<dbReference type="Pfam" id="PF02894">
    <property type="entry name" value="GFO_IDH_MocA_C"/>
    <property type="match status" value="1"/>
</dbReference>
<name>A0ABX1ZAL7_9BACL</name>
<dbReference type="InterPro" id="IPR036291">
    <property type="entry name" value="NAD(P)-bd_dom_sf"/>
</dbReference>
<feature type="domain" description="Gfo/Idh/MocA-like oxidoreductase N-terminal" evidence="2">
    <location>
        <begin position="5"/>
        <end position="125"/>
    </location>
</feature>
<dbReference type="RefSeq" id="WP_171692969.1">
    <property type="nucleotide sequence ID" value="NZ_WHOC01000161.1"/>
</dbReference>
<evidence type="ECO:0000259" key="2">
    <source>
        <dbReference type="Pfam" id="PF01408"/>
    </source>
</evidence>
<proteinExistence type="inferred from homology"/>
<dbReference type="Proteomes" id="UP000658690">
    <property type="component" value="Unassembled WGS sequence"/>
</dbReference>
<gene>
    <name evidence="4" type="ORF">GC102_31030</name>
</gene>
<accession>A0ABX1ZAL7</accession>
<evidence type="ECO:0000313" key="4">
    <source>
        <dbReference type="EMBL" id="NOU90147.1"/>
    </source>
</evidence>
<dbReference type="InterPro" id="IPR051450">
    <property type="entry name" value="Gfo/Idh/MocA_Oxidoreductases"/>
</dbReference>